<evidence type="ECO:0000256" key="12">
    <source>
        <dbReference type="PROSITE-ProRule" id="PRU10144"/>
    </source>
</evidence>
<evidence type="ECO:0000256" key="5">
    <source>
        <dbReference type="ARBA" id="ARBA00022692"/>
    </source>
</evidence>
<dbReference type="EMBL" id="JBHSDU010000015">
    <property type="protein sequence ID" value="MFC4314067.1"/>
    <property type="molecule type" value="Genomic_DNA"/>
</dbReference>
<keyword evidence="4" id="KW-0410">Iron transport</keyword>
<evidence type="ECO:0000256" key="11">
    <source>
        <dbReference type="PROSITE-ProRule" id="PRU01360"/>
    </source>
</evidence>
<keyword evidence="17" id="KW-0675">Receptor</keyword>
<reference evidence="18" key="1">
    <citation type="journal article" date="2019" name="Int. J. Syst. Evol. Microbiol.">
        <title>The Global Catalogue of Microorganisms (GCM) 10K type strain sequencing project: providing services to taxonomists for standard genome sequencing and annotation.</title>
        <authorList>
            <consortium name="The Broad Institute Genomics Platform"/>
            <consortium name="The Broad Institute Genome Sequencing Center for Infectious Disease"/>
            <person name="Wu L."/>
            <person name="Ma J."/>
        </authorList>
    </citation>
    <scope>NUCLEOTIDE SEQUENCE [LARGE SCALE GENOMIC DNA]</scope>
    <source>
        <strain evidence="18">CGMCC 1.10759</strain>
    </source>
</reference>
<sequence>MTKNIILLALAALAGTVQTPHALAQTADSQRATQTFAFDIPSGKLSKALNAWAEICGYQFAWSDPQGAAVESPGVSGRMSAEAALTALVSGTDLTFAMSDRTATILRRDSKQRMLGPVRVEGATDDSFGRRGQAAGVNGINGSRDITATEGTGSYTSGALTIGSKSPQALKDVPQSVSVITAERMADQNMRDFNDVMRYTPGVTTVQTNSLISEFYSRGYKLTTIQIDGSAPLVTQDKDVANTTGYFPLIDMSMYDHVEILRGAAGLFNGYGDPSGTVNLVRKRPLEHGQVAIEGTVGSWKNYRASVDVSAPLALDNKLRGRAVMTYQDNEYFYDDASDNKTLFYGILEYAITPSLNLSAGTSYTRQDSVPWWGGLPRYENGDDLHLPRNTSFVLPFNRWDFDTTELFTKLEYDLTRNWSLKVNAAQLEQRSDYKGGFFNGAVNPASLTGPVAKASQYEYGSDQMTADAAVSGSFEIFGQQQQIVIGAQYARENRTDQMLYANIWFRDPLSSTTVSSASVNVFDFNPRDPRFLEPAGAPPETANQGGQTQMGAYMNLSTTMFDRLHVKTGIRYSNYKSRIASTQYCTYITTGCTRIGDVRSSSFSYYDGDDFTWPPNYSLSYDITPTLSAYGSYADVYVSQASKLDRDLKTLAPTTGANIEAGLKWEAVGGRLNASIGVYRMERRNFAILDLGAQVYITDPVTGRSTLYYQANNGTLILGGAVNNGAERQSCCYLADDPTRYELSRGVDLELGGQLLPRWEISASYAWNENKRGGKGYGTSEGWPLETRQPEHIFKLWTDYRFSGPGWLSRLGVSGGVQAMSAAYVRGTACVEFAPPAQDGAPALCLPGRKVQFDYTQDAYAVWELKADYEVNERWTVALNAVNLTDQRYYQTTGTSTGGNMYGVPRNYTLSLRGKF</sequence>
<keyword evidence="18" id="KW-1185">Reference proteome</keyword>
<dbReference type="Gene3D" id="2.170.130.10">
    <property type="entry name" value="TonB-dependent receptor, plug domain"/>
    <property type="match status" value="1"/>
</dbReference>
<evidence type="ECO:0000256" key="14">
    <source>
        <dbReference type="SAM" id="MobiDB-lite"/>
    </source>
</evidence>
<evidence type="ECO:0000313" key="17">
    <source>
        <dbReference type="EMBL" id="MFC4314067.1"/>
    </source>
</evidence>
<dbReference type="Gene3D" id="3.55.50.30">
    <property type="match status" value="1"/>
</dbReference>
<evidence type="ECO:0000256" key="6">
    <source>
        <dbReference type="ARBA" id="ARBA00022729"/>
    </source>
</evidence>
<evidence type="ECO:0000259" key="16">
    <source>
        <dbReference type="SMART" id="SM00965"/>
    </source>
</evidence>
<gene>
    <name evidence="17" type="ORF">ACFPN2_33650</name>
</gene>
<dbReference type="InterPro" id="IPR012910">
    <property type="entry name" value="Plug_dom"/>
</dbReference>
<keyword evidence="2 11" id="KW-0813">Transport</keyword>
<dbReference type="InterPro" id="IPR037066">
    <property type="entry name" value="Plug_dom_sf"/>
</dbReference>
<organism evidence="17 18">
    <name type="scientific">Steroidobacter flavus</name>
    <dbReference type="NCBI Taxonomy" id="1842136"/>
    <lineage>
        <taxon>Bacteria</taxon>
        <taxon>Pseudomonadati</taxon>
        <taxon>Pseudomonadota</taxon>
        <taxon>Gammaproteobacteria</taxon>
        <taxon>Steroidobacterales</taxon>
        <taxon>Steroidobacteraceae</taxon>
        <taxon>Steroidobacter</taxon>
    </lineage>
</organism>
<comment type="subcellular location">
    <subcellularLocation>
        <location evidence="1 11">Cell outer membrane</location>
        <topology evidence="1 11">Multi-pass membrane protein</topology>
    </subcellularLocation>
</comment>
<feature type="short sequence motif" description="TonB C-terminal box" evidence="12">
    <location>
        <begin position="900"/>
        <end position="917"/>
    </location>
</feature>
<dbReference type="PROSITE" id="PS01156">
    <property type="entry name" value="TONB_DEPENDENT_REC_2"/>
    <property type="match status" value="1"/>
</dbReference>
<dbReference type="RefSeq" id="WP_380604940.1">
    <property type="nucleotide sequence ID" value="NZ_JBHSDU010000015.1"/>
</dbReference>
<dbReference type="InterPro" id="IPR036942">
    <property type="entry name" value="Beta-barrel_TonB_sf"/>
</dbReference>
<comment type="similarity">
    <text evidence="11 13">Belongs to the TonB-dependent receptor family.</text>
</comment>
<keyword evidence="7" id="KW-0408">Iron</keyword>
<evidence type="ECO:0000256" key="7">
    <source>
        <dbReference type="ARBA" id="ARBA00023004"/>
    </source>
</evidence>
<dbReference type="PANTHER" id="PTHR32552:SF74">
    <property type="entry name" value="HYDROXAMATE SIDEROPHORE RECEPTOR FHUE"/>
    <property type="match status" value="1"/>
</dbReference>
<dbReference type="CDD" id="cd01347">
    <property type="entry name" value="ligand_gated_channel"/>
    <property type="match status" value="1"/>
</dbReference>
<name>A0ABV8T4B3_9GAMM</name>
<dbReference type="Gene3D" id="2.40.170.20">
    <property type="entry name" value="TonB-dependent receptor, beta-barrel domain"/>
    <property type="match status" value="1"/>
</dbReference>
<evidence type="ECO:0000313" key="18">
    <source>
        <dbReference type="Proteomes" id="UP001595904"/>
    </source>
</evidence>
<dbReference type="PANTHER" id="PTHR32552">
    <property type="entry name" value="FERRICHROME IRON RECEPTOR-RELATED"/>
    <property type="match status" value="1"/>
</dbReference>
<evidence type="ECO:0000256" key="3">
    <source>
        <dbReference type="ARBA" id="ARBA00022452"/>
    </source>
</evidence>
<dbReference type="InterPro" id="IPR000531">
    <property type="entry name" value="Beta-barrel_TonB"/>
</dbReference>
<proteinExistence type="inferred from homology"/>
<keyword evidence="8 13" id="KW-0798">TonB box</keyword>
<evidence type="ECO:0000256" key="15">
    <source>
        <dbReference type="SAM" id="SignalP"/>
    </source>
</evidence>
<dbReference type="InterPro" id="IPR011662">
    <property type="entry name" value="Secretin/TonB_short_N"/>
</dbReference>
<evidence type="ECO:0000256" key="13">
    <source>
        <dbReference type="RuleBase" id="RU003357"/>
    </source>
</evidence>
<evidence type="ECO:0000256" key="8">
    <source>
        <dbReference type="ARBA" id="ARBA00023077"/>
    </source>
</evidence>
<keyword evidence="5 11" id="KW-0812">Transmembrane</keyword>
<feature type="region of interest" description="Disordered" evidence="14">
    <location>
        <begin position="122"/>
        <end position="145"/>
    </location>
</feature>
<keyword evidence="6 15" id="KW-0732">Signal</keyword>
<dbReference type="Pfam" id="PF07715">
    <property type="entry name" value="Plug"/>
    <property type="match status" value="1"/>
</dbReference>
<feature type="domain" description="Secretin/TonB short N-terminal" evidence="16">
    <location>
        <begin position="58"/>
        <end position="108"/>
    </location>
</feature>
<dbReference type="Pfam" id="PF00593">
    <property type="entry name" value="TonB_dep_Rec_b-barrel"/>
    <property type="match status" value="1"/>
</dbReference>
<dbReference type="InterPro" id="IPR039426">
    <property type="entry name" value="TonB-dep_rcpt-like"/>
</dbReference>
<feature type="chain" id="PRO_5046673917" evidence="15">
    <location>
        <begin position="25"/>
        <end position="917"/>
    </location>
</feature>
<keyword evidence="3 11" id="KW-1134">Transmembrane beta strand</keyword>
<evidence type="ECO:0000256" key="10">
    <source>
        <dbReference type="ARBA" id="ARBA00023237"/>
    </source>
</evidence>
<feature type="signal peptide" evidence="15">
    <location>
        <begin position="1"/>
        <end position="24"/>
    </location>
</feature>
<dbReference type="InterPro" id="IPR010917">
    <property type="entry name" value="TonB_rcpt_CS"/>
</dbReference>
<keyword evidence="9 11" id="KW-0472">Membrane</keyword>
<evidence type="ECO:0000256" key="4">
    <source>
        <dbReference type="ARBA" id="ARBA00022496"/>
    </source>
</evidence>
<keyword evidence="10 11" id="KW-0998">Cell outer membrane</keyword>
<dbReference type="SMART" id="SM00965">
    <property type="entry name" value="STN"/>
    <property type="match status" value="1"/>
</dbReference>
<evidence type="ECO:0000256" key="2">
    <source>
        <dbReference type="ARBA" id="ARBA00022448"/>
    </source>
</evidence>
<dbReference type="PROSITE" id="PS52016">
    <property type="entry name" value="TONB_DEPENDENT_REC_3"/>
    <property type="match status" value="1"/>
</dbReference>
<evidence type="ECO:0000256" key="1">
    <source>
        <dbReference type="ARBA" id="ARBA00004571"/>
    </source>
</evidence>
<dbReference type="SUPFAM" id="SSF56935">
    <property type="entry name" value="Porins"/>
    <property type="match status" value="1"/>
</dbReference>
<comment type="caution">
    <text evidence="17">The sequence shown here is derived from an EMBL/GenBank/DDBJ whole genome shotgun (WGS) entry which is preliminary data.</text>
</comment>
<dbReference type="Proteomes" id="UP001595904">
    <property type="component" value="Unassembled WGS sequence"/>
</dbReference>
<accession>A0ABV8T4B3</accession>
<keyword evidence="4" id="KW-0406">Ion transport</keyword>
<protein>
    <submittedName>
        <fullName evidence="17">TonB-dependent siderophore receptor</fullName>
    </submittedName>
</protein>
<evidence type="ECO:0000256" key="9">
    <source>
        <dbReference type="ARBA" id="ARBA00023136"/>
    </source>
</evidence>